<protein>
    <recommendedName>
        <fullName evidence="4">Primosomal protein</fullName>
    </recommendedName>
</protein>
<evidence type="ECO:0000313" key="3">
    <source>
        <dbReference type="Proteomes" id="UP000315353"/>
    </source>
</evidence>
<dbReference type="AlphaFoldDB" id="A0AB73B8J3"/>
<comment type="caution">
    <text evidence="2">The sequence shown here is derived from an EMBL/GenBank/DDBJ whole genome shotgun (WGS) entry which is preliminary data.</text>
</comment>
<feature type="compositionally biased region" description="Basic and acidic residues" evidence="1">
    <location>
        <begin position="226"/>
        <end position="243"/>
    </location>
</feature>
<feature type="region of interest" description="Disordered" evidence="1">
    <location>
        <begin position="221"/>
        <end position="243"/>
    </location>
</feature>
<evidence type="ECO:0000256" key="1">
    <source>
        <dbReference type="SAM" id="MobiDB-lite"/>
    </source>
</evidence>
<accession>A0AB73B8J3</accession>
<proteinExistence type="predicted"/>
<evidence type="ECO:0000313" key="2">
    <source>
        <dbReference type="EMBL" id="GEB97986.1"/>
    </source>
</evidence>
<evidence type="ECO:0008006" key="4">
    <source>
        <dbReference type="Google" id="ProtNLM"/>
    </source>
</evidence>
<name>A0AB73B8J3_CORFL</name>
<sequence length="430" mass="47836">MAPYRLSAAAAGWVNWLFMSERTIVPVRLSMSEGDFYTLWAPKWRQNGSEWQAFLGDEDAVLGFESEAALLCFLESGQRHDLLDHPDWDTFAASGANRVTPTAQHLYDLIGLPDYLAGRPSYDNVAAVGRGLEIVEALATVTAAEHAVIFFASHSILRNASRGADHYSGDQGMSEWTGLGRVVLSNWKQVMEDLDAQVKAVESTDFSAAELEDAQERITAAAAAAQERRDKRAQEKEEKDKATDPYDKTVWAAAGIDPIKVTVDLKSVYTLRTYLDGKPIFLGKWGEIYTFDTPKTLVRWIMENDDHGLARVSTWEDIVAAANAGELEVSVHPENQYTFTGIVRDIDKGPESVDATQMGRCYEVCADAADWAGDDSINSYMLANPRFQDYLGYMLGSTEHAGYVPSKPYTQHAEAWKGLEEMLVKRFSKF</sequence>
<reference evidence="2 3" key="1">
    <citation type="submission" date="2019-06" db="EMBL/GenBank/DDBJ databases">
        <title>Whole genome shotgun sequence of Corynebacterium flavescens NBRC 14136.</title>
        <authorList>
            <person name="Hosoyama A."/>
            <person name="Uohara A."/>
            <person name="Ohji S."/>
            <person name="Ichikawa N."/>
        </authorList>
    </citation>
    <scope>NUCLEOTIDE SEQUENCE [LARGE SCALE GENOMIC DNA]</scope>
    <source>
        <strain evidence="2 3">NBRC 14136</strain>
    </source>
</reference>
<dbReference type="Proteomes" id="UP000315353">
    <property type="component" value="Unassembled WGS sequence"/>
</dbReference>
<gene>
    <name evidence="2" type="ORF">CFL01nite_14810</name>
</gene>
<organism evidence="2 3">
    <name type="scientific">Corynebacterium flavescens</name>
    <dbReference type="NCBI Taxonomy" id="28028"/>
    <lineage>
        <taxon>Bacteria</taxon>
        <taxon>Bacillati</taxon>
        <taxon>Actinomycetota</taxon>
        <taxon>Actinomycetes</taxon>
        <taxon>Mycobacteriales</taxon>
        <taxon>Corynebacteriaceae</taxon>
        <taxon>Corynebacterium</taxon>
    </lineage>
</organism>
<dbReference type="EMBL" id="BJNB01000021">
    <property type="protein sequence ID" value="GEB97986.1"/>
    <property type="molecule type" value="Genomic_DNA"/>
</dbReference>